<feature type="region of interest" description="Disordered" evidence="1">
    <location>
        <begin position="838"/>
        <end position="860"/>
    </location>
</feature>
<feature type="region of interest" description="Disordered" evidence="1">
    <location>
        <begin position="774"/>
        <end position="810"/>
    </location>
</feature>
<name>A0A336JU40_9BRAD</name>
<dbReference type="RefSeq" id="WP_147270247.1">
    <property type="nucleotide sequence ID" value="NZ_QRDT01000013.1"/>
</dbReference>
<keyword evidence="6" id="KW-1185">Reference proteome</keyword>
<protein>
    <submittedName>
        <fullName evidence="4">Uncharacterized protein</fullName>
    </submittedName>
</protein>
<organism evidence="4 5">
    <name type="scientific">Rhodopseudomonas pentothenatexigens</name>
    <dbReference type="NCBI Taxonomy" id="999699"/>
    <lineage>
        <taxon>Bacteria</taxon>
        <taxon>Pseudomonadati</taxon>
        <taxon>Pseudomonadota</taxon>
        <taxon>Alphaproteobacteria</taxon>
        <taxon>Hyphomicrobiales</taxon>
        <taxon>Nitrobacteraceae</taxon>
        <taxon>Rhodopseudomonas</taxon>
    </lineage>
</organism>
<dbReference type="AlphaFoldDB" id="A0A336JU40"/>
<dbReference type="OrthoDB" id="8433035at2"/>
<evidence type="ECO:0000256" key="1">
    <source>
        <dbReference type="SAM" id="MobiDB-lite"/>
    </source>
</evidence>
<reference evidence="3 6" key="2">
    <citation type="submission" date="2018-07" db="EMBL/GenBank/DDBJ databases">
        <title>Genomic Encyclopedia of Archaeal and Bacterial Type Strains, Phase II (KMG-II): from individual species to whole genera.</title>
        <authorList>
            <person name="Goeker M."/>
        </authorList>
    </citation>
    <scope>NUCLEOTIDE SEQUENCE [LARGE SCALE GENOMIC DNA]</scope>
    <source>
        <strain evidence="3 6">JA575</strain>
    </source>
</reference>
<feature type="chain" id="PRO_5016372598" evidence="2">
    <location>
        <begin position="24"/>
        <end position="860"/>
    </location>
</feature>
<sequence>MIVSGRPAFLAVLVRAIRGSACALVLTLAGGAAAIAQSSPGVYAPGYAAVTGFSGAVRPFQIEPGQDPNLRTFIDPDGPSLRVIDLRRMDGPPSAQPVGAPKPFTVSAKMIGQVFGVAVDDKFNIYVAASSAYGIAIVASGPDGQPQRIRQGSRDATFMAAQWGPGGGPGSIWKINGATGAVTLFANVATGGKPNSAAALGGLAFDPISASLFVADRETGLIHRFGARGSGLGAYDHGIVGTAAAGLPSAPPPPAAGADISSPQFDSARPETWGYAAPARRVFGLAVHGRRLYYAIAEGLQVYSVGLRDDGSFGTDARLEVAVPAAAAPSEISRIAFDDAGRMYLAERPAPTGAQDFEALSVPSIGRVLRYAVIGRIEGGKPIWQPLPDEYAIGLAADFRNGNGGVAIGYSYDADGKLNPESCGGFVWSTGEQLRRTADAGLIARLGRADALAINGLQGNPVWRVRRGEQPPLLSYFIDYADAPFDSSARGHLGDIAILRLCTRPAAELRMAPAPAGAPPFVGSPIPPGLQICKTHVCGPDGSVCPPSQIWIIKTNQCGTGCPPPDIVINGQCCSPIDLEPGGACSSRTPSTDIGKPMCGAAQTAIGADKQCCDNSQIYSGPNGEQQCCAGALVNGKCDPLKPKIPDWACPGCCAPGYTKTGGKCCLTSQMTSTGQCCASGQTPSADGAMCVPRFWLPKLSLCCAPGFVPTGKAKCCAAANLTTSGECCAVAVDPQDRKQCPTQASPPQPCKRGEIRNSKGACVSATLQPTPAPREMLRPKCRPNERRDARGGCVARKSRPMPDTPPAVIRRPTGCPPGFVLGPLGQRCLPARGGRIIGPPVLGGGRDGHLRGGPPDGRR</sequence>
<evidence type="ECO:0000313" key="4">
    <source>
        <dbReference type="EMBL" id="SSW91659.1"/>
    </source>
</evidence>
<feature type="signal peptide" evidence="2">
    <location>
        <begin position="1"/>
        <end position="23"/>
    </location>
</feature>
<keyword evidence="2" id="KW-0732">Signal</keyword>
<feature type="compositionally biased region" description="Basic and acidic residues" evidence="1">
    <location>
        <begin position="847"/>
        <end position="860"/>
    </location>
</feature>
<evidence type="ECO:0000256" key="2">
    <source>
        <dbReference type="SAM" id="SignalP"/>
    </source>
</evidence>
<proteinExistence type="predicted"/>
<evidence type="ECO:0000313" key="6">
    <source>
        <dbReference type="Proteomes" id="UP000256343"/>
    </source>
</evidence>
<feature type="compositionally biased region" description="Basic and acidic residues" evidence="1">
    <location>
        <begin position="776"/>
        <end position="791"/>
    </location>
</feature>
<dbReference type="SUPFAM" id="SSF75011">
    <property type="entry name" value="3-carboxy-cis,cis-mucoante lactonizing enzyme"/>
    <property type="match status" value="1"/>
</dbReference>
<dbReference type="Proteomes" id="UP000252631">
    <property type="component" value="Unassembled WGS sequence"/>
</dbReference>
<dbReference type="EMBL" id="UFQQ01000013">
    <property type="protein sequence ID" value="SSW91659.1"/>
    <property type="molecule type" value="Genomic_DNA"/>
</dbReference>
<evidence type="ECO:0000313" key="5">
    <source>
        <dbReference type="Proteomes" id="UP000252631"/>
    </source>
</evidence>
<accession>A0A336JU40</accession>
<gene>
    <name evidence="3" type="ORF">BJ125_11380</name>
    <name evidence="4" type="ORF">SAMN05892882_11380</name>
</gene>
<dbReference type="Proteomes" id="UP000256343">
    <property type="component" value="Unassembled WGS sequence"/>
</dbReference>
<dbReference type="EMBL" id="QRDT01000013">
    <property type="protein sequence ID" value="RED31987.1"/>
    <property type="molecule type" value="Genomic_DNA"/>
</dbReference>
<reference evidence="4 5" key="1">
    <citation type="submission" date="2017-08" db="EMBL/GenBank/DDBJ databases">
        <authorList>
            <person name="de Groot N.N."/>
        </authorList>
    </citation>
    <scope>NUCLEOTIDE SEQUENCE [LARGE SCALE GENOMIC DNA]</scope>
    <source>
        <strain evidence="4 5">JA575</strain>
    </source>
</reference>
<evidence type="ECO:0000313" key="3">
    <source>
        <dbReference type="EMBL" id="RED31987.1"/>
    </source>
</evidence>